<evidence type="ECO:0000256" key="1">
    <source>
        <dbReference type="ARBA" id="ARBA00006723"/>
    </source>
</evidence>
<feature type="domain" description="4-oxalocrotonate tautomerase-like" evidence="4">
    <location>
        <begin position="2"/>
        <end position="57"/>
    </location>
</feature>
<gene>
    <name evidence="5" type="ORF">ADL28_03485</name>
</gene>
<feature type="region of interest" description="Disordered" evidence="3">
    <location>
        <begin position="48"/>
        <end position="81"/>
    </location>
</feature>
<sequence>MPIIEVSVLTGRDKDRIRSLIRALHETTVRVLGAPPESVRVLIREIPPEHWGSGGSTMAEKRAEARTEITEAEEVRGDDAQ</sequence>
<dbReference type="Pfam" id="PF01361">
    <property type="entry name" value="Tautomerase"/>
    <property type="match status" value="1"/>
</dbReference>
<protein>
    <recommendedName>
        <fullName evidence="4">4-oxalocrotonate tautomerase-like domain-containing protein</fullName>
    </recommendedName>
</protein>
<evidence type="ECO:0000256" key="3">
    <source>
        <dbReference type="SAM" id="MobiDB-lite"/>
    </source>
</evidence>
<dbReference type="EMBL" id="LLZJ01000017">
    <property type="protein sequence ID" value="KUL66402.1"/>
    <property type="molecule type" value="Genomic_DNA"/>
</dbReference>
<dbReference type="InterPro" id="IPR004370">
    <property type="entry name" value="4-OT-like_dom"/>
</dbReference>
<dbReference type="GO" id="GO:0016853">
    <property type="term" value="F:isomerase activity"/>
    <property type="evidence" value="ECO:0007669"/>
    <property type="project" value="UniProtKB-KW"/>
</dbReference>
<dbReference type="PANTHER" id="PTHR35530:SF1">
    <property type="entry name" value="2-HYDROXYMUCONATE TAUTOMERASE"/>
    <property type="match status" value="1"/>
</dbReference>
<dbReference type="PANTHER" id="PTHR35530">
    <property type="entry name" value="TAUTOMERASE-RELATED"/>
    <property type="match status" value="1"/>
</dbReference>
<dbReference type="Proteomes" id="UP000053413">
    <property type="component" value="Unassembled WGS sequence"/>
</dbReference>
<evidence type="ECO:0000313" key="5">
    <source>
        <dbReference type="EMBL" id="KUL66402.1"/>
    </source>
</evidence>
<name>A0A0X3XBP1_STRVO</name>
<comment type="similarity">
    <text evidence="1">Belongs to the 4-oxalocrotonate tautomerase family.</text>
</comment>
<dbReference type="Gene3D" id="3.30.429.10">
    <property type="entry name" value="Macrophage Migration Inhibitory Factor"/>
    <property type="match status" value="1"/>
</dbReference>
<accession>A0A0X3XBP1</accession>
<dbReference type="InterPro" id="IPR014347">
    <property type="entry name" value="Tautomerase/MIF_sf"/>
</dbReference>
<dbReference type="GeneID" id="97436719"/>
<reference evidence="6" key="1">
    <citation type="submission" date="2015-10" db="EMBL/GenBank/DDBJ databases">
        <authorList>
            <person name="Ju K.-S."/>
            <person name="Doroghazi J.R."/>
            <person name="Metcalf W.W."/>
        </authorList>
    </citation>
    <scope>NUCLEOTIDE SEQUENCE [LARGE SCALE GENOMIC DNA]</scope>
    <source>
        <strain evidence="6">NRRL F-8817</strain>
    </source>
</reference>
<dbReference type="AlphaFoldDB" id="A0A0X3XBP1"/>
<dbReference type="SUPFAM" id="SSF55331">
    <property type="entry name" value="Tautomerase/MIF"/>
    <property type="match status" value="1"/>
</dbReference>
<evidence type="ECO:0000256" key="2">
    <source>
        <dbReference type="ARBA" id="ARBA00023235"/>
    </source>
</evidence>
<dbReference type="OrthoDB" id="4965437at2"/>
<proteinExistence type="inferred from homology"/>
<evidence type="ECO:0000259" key="4">
    <source>
        <dbReference type="Pfam" id="PF01361"/>
    </source>
</evidence>
<organism evidence="5 6">
    <name type="scientific">Streptomyces violaceusniger</name>
    <dbReference type="NCBI Taxonomy" id="68280"/>
    <lineage>
        <taxon>Bacteria</taxon>
        <taxon>Bacillati</taxon>
        <taxon>Actinomycetota</taxon>
        <taxon>Actinomycetes</taxon>
        <taxon>Kitasatosporales</taxon>
        <taxon>Streptomycetaceae</taxon>
        <taxon>Streptomyces</taxon>
        <taxon>Streptomyces violaceusniger group</taxon>
    </lineage>
</organism>
<feature type="compositionally biased region" description="Basic and acidic residues" evidence="3">
    <location>
        <begin position="59"/>
        <end position="81"/>
    </location>
</feature>
<evidence type="ECO:0000313" key="6">
    <source>
        <dbReference type="Proteomes" id="UP000053413"/>
    </source>
</evidence>
<keyword evidence="2" id="KW-0413">Isomerase</keyword>
<comment type="caution">
    <text evidence="5">The sequence shown here is derived from an EMBL/GenBank/DDBJ whole genome shotgun (WGS) entry which is preliminary data.</text>
</comment>
<dbReference type="RefSeq" id="WP_059142246.1">
    <property type="nucleotide sequence ID" value="NZ_LLZJ01000017.1"/>
</dbReference>